<dbReference type="Pfam" id="PF17148">
    <property type="entry name" value="DUF5117"/>
    <property type="match status" value="1"/>
</dbReference>
<organism evidence="5 6">
    <name type="scientific">Gluconobacter albidus</name>
    <dbReference type="NCBI Taxonomy" id="318683"/>
    <lineage>
        <taxon>Bacteria</taxon>
        <taxon>Pseudomonadati</taxon>
        <taxon>Pseudomonadota</taxon>
        <taxon>Alphaproteobacteria</taxon>
        <taxon>Acetobacterales</taxon>
        <taxon>Acetobacteraceae</taxon>
        <taxon>Gluconobacter</taxon>
    </lineage>
</organism>
<sequence length="834" mass="90334">MLPLKFFRPSRNFRFLLLVSTIATAGLGIGASASGQETKEAPLLAVRVDAHNGKTLVSLPAPDSDGLYGRYLYASALRTGIGSANIRLDHGMLGPTHILAFRRIGSRVAVIFENPKFMSQGDADVREGVKRSFPFSVIAMLDIVSVDQAGHTVVDLTPFYTHDTMAIAETLNGGGMKLPDTVEAGGKGFHQLAALSQVDSASVKAFPDNIEAESVLTFASDAPGKEVSQLSPDPHQISFIVHHSLVRLPGAGYVPRRLDIRSGSHGTAVYDFGAPLGQNVLIEYANRFRLLKTDPSAARSRVVKPIVYYIDNAAPEPVRSALAEGVAWWNNAFDAAGYIDAFQVKILPPGVDPQDIRYNIVNWNERQTRSYSYGISVIDPRTGEVLRGNVVLEGLRLRQDLIIFEALAGTEDENTGRADDPVRISLDRLRQLGVHEVGHTLGLVHNFYASTQDRASVMDYPGPRIGITGDKLDFSDAYAKGVGSWDRYAIDWLYGQPKPGEDPEKAAALKAKAIEAQGMRFGTDIDGRDSDSALAGNNMWTDGGDTPDDLRQMLKVREIALSHFGPHVLHPGERLSDLRRKFVPLWLVHRYDVEAVGKLIGGLDYRYAVVDGQSPLPVSVDAKRQHAAMDVMLETLSPKVLSVSPALTLMLSSGVNGNSDPQYDTEVFRMAGSSTFDPLNAAETAAEITLHSLLGPGRLERMVLQHARDPALPGLGDLLNRLTADVASRHQTALERRVAYRTILSMAQTRDDPHASPDVALALSGAIRQAAGNFAAFKGHGDEAVWCQEMSVLLHDQARLGREALKTTRPAANIPPGTPIGGGEGGWLSEDAPI</sequence>
<name>A0A149THW2_9PROT</name>
<dbReference type="PATRIC" id="fig|318683.6.peg.1403"/>
<protein>
    <submittedName>
        <fullName evidence="5">Peptidase</fullName>
    </submittedName>
</protein>
<feature type="chain" id="PRO_5007555700" evidence="2">
    <location>
        <begin position="26"/>
        <end position="834"/>
    </location>
</feature>
<dbReference type="AlphaFoldDB" id="A0A149THW2"/>
<evidence type="ECO:0000256" key="1">
    <source>
        <dbReference type="SAM" id="MobiDB-lite"/>
    </source>
</evidence>
<feature type="domain" description="DUF5117" evidence="4">
    <location>
        <begin position="91"/>
        <end position="291"/>
    </location>
</feature>
<dbReference type="CDD" id="cd04276">
    <property type="entry name" value="ZnMc_MMP_like_2"/>
    <property type="match status" value="1"/>
</dbReference>
<dbReference type="RefSeq" id="WP_062108770.1">
    <property type="nucleotide sequence ID" value="NZ_LHZR01000109.1"/>
</dbReference>
<dbReference type="InterPro" id="IPR034032">
    <property type="entry name" value="Zn_MMP-like_bac"/>
</dbReference>
<dbReference type="SUPFAM" id="SSF55486">
    <property type="entry name" value="Metalloproteases ('zincins'), catalytic domain"/>
    <property type="match status" value="1"/>
</dbReference>
<feature type="region of interest" description="Disordered" evidence="1">
    <location>
        <begin position="809"/>
        <end position="834"/>
    </location>
</feature>
<dbReference type="InterPro" id="IPR032534">
    <property type="entry name" value="EcxA_zinc-bd"/>
</dbReference>
<accession>A0A149THW2</accession>
<dbReference type="PANTHER" id="PTHR38478:SF1">
    <property type="entry name" value="ZINC DEPENDENT METALLOPROTEASE DOMAIN LIPOPROTEIN"/>
    <property type="match status" value="1"/>
</dbReference>
<dbReference type="InterPro" id="IPR024079">
    <property type="entry name" value="MetalloPept_cat_dom_sf"/>
</dbReference>
<dbReference type="STRING" id="318683.A0U94_10030"/>
<dbReference type="Proteomes" id="UP000075636">
    <property type="component" value="Unassembled WGS sequence"/>
</dbReference>
<keyword evidence="2" id="KW-0732">Signal</keyword>
<dbReference type="GO" id="GO:0008237">
    <property type="term" value="F:metallopeptidase activity"/>
    <property type="evidence" value="ECO:0007669"/>
    <property type="project" value="InterPro"/>
</dbReference>
<dbReference type="EMBL" id="LHZR01000109">
    <property type="protein sequence ID" value="KXV47523.1"/>
    <property type="molecule type" value="Genomic_DNA"/>
</dbReference>
<evidence type="ECO:0000256" key="2">
    <source>
        <dbReference type="SAM" id="SignalP"/>
    </source>
</evidence>
<dbReference type="PANTHER" id="PTHR38478">
    <property type="entry name" value="PEPTIDASE M1A AND M12B"/>
    <property type="match status" value="1"/>
</dbReference>
<evidence type="ECO:0000259" key="3">
    <source>
        <dbReference type="Pfam" id="PF16313"/>
    </source>
</evidence>
<evidence type="ECO:0000313" key="5">
    <source>
        <dbReference type="EMBL" id="KXV47523.1"/>
    </source>
</evidence>
<evidence type="ECO:0000313" key="6">
    <source>
        <dbReference type="Proteomes" id="UP000075636"/>
    </source>
</evidence>
<dbReference type="Pfam" id="PF16313">
    <property type="entry name" value="DUF4953"/>
    <property type="match status" value="1"/>
</dbReference>
<dbReference type="InterPro" id="IPR033413">
    <property type="entry name" value="DUF5117"/>
</dbReference>
<feature type="domain" description="EcxA zinc-binding" evidence="3">
    <location>
        <begin position="421"/>
        <end position="730"/>
    </location>
</feature>
<reference evidence="5 6" key="1">
    <citation type="submission" date="2015-06" db="EMBL/GenBank/DDBJ databases">
        <title>Improved classification and identification of acetic acid bacteria using matrix-assisted laser desorption/ionization time-of-flight mass spectrometry; Gluconobacter nephelii and Gluconobacter uchimurae are later heterotypic synonyms of Gluconobacter japonicus and Gluconobacter oxydans, respectively.</title>
        <authorList>
            <person name="Li L."/>
            <person name="Cleenwerck I."/>
            <person name="De Vuyst L."/>
            <person name="Vandamme P."/>
        </authorList>
    </citation>
    <scope>NUCLEOTIDE SEQUENCE [LARGE SCALE GENOMIC DNA]</scope>
    <source>
        <strain evidence="5 6">LMG 1768</strain>
    </source>
</reference>
<proteinExistence type="predicted"/>
<feature type="signal peptide" evidence="2">
    <location>
        <begin position="1"/>
        <end position="25"/>
    </location>
</feature>
<dbReference type="Gene3D" id="3.40.390.10">
    <property type="entry name" value="Collagenase (Catalytic Domain)"/>
    <property type="match status" value="1"/>
</dbReference>
<evidence type="ECO:0000259" key="4">
    <source>
        <dbReference type="Pfam" id="PF17148"/>
    </source>
</evidence>
<comment type="caution">
    <text evidence="5">The sequence shown here is derived from an EMBL/GenBank/DDBJ whole genome shotgun (WGS) entry which is preliminary data.</text>
</comment>
<gene>
    <name evidence="5" type="ORF">AD945_10535</name>
</gene>
<dbReference type="OrthoDB" id="9776599at2"/>